<reference evidence="1 2" key="1">
    <citation type="journal article" date="2021" name="Elife">
        <title>Chloroplast acquisition without the gene transfer in kleptoplastic sea slugs, Plakobranchus ocellatus.</title>
        <authorList>
            <person name="Maeda T."/>
            <person name="Takahashi S."/>
            <person name="Yoshida T."/>
            <person name="Shimamura S."/>
            <person name="Takaki Y."/>
            <person name="Nagai Y."/>
            <person name="Toyoda A."/>
            <person name="Suzuki Y."/>
            <person name="Arimoto A."/>
            <person name="Ishii H."/>
            <person name="Satoh N."/>
            <person name="Nishiyama T."/>
            <person name="Hasebe M."/>
            <person name="Maruyama T."/>
            <person name="Minagawa J."/>
            <person name="Obokata J."/>
            <person name="Shigenobu S."/>
        </authorList>
    </citation>
    <scope>NUCLEOTIDE SEQUENCE [LARGE SCALE GENOMIC DNA]</scope>
</reference>
<evidence type="ECO:0000313" key="1">
    <source>
        <dbReference type="EMBL" id="GFO37902.1"/>
    </source>
</evidence>
<protein>
    <submittedName>
        <fullName evidence="1">Uncharacterized protein</fullName>
    </submittedName>
</protein>
<name>A0AAV4D169_9GAST</name>
<dbReference type="EMBL" id="BLXT01007308">
    <property type="protein sequence ID" value="GFO37902.1"/>
    <property type="molecule type" value="Genomic_DNA"/>
</dbReference>
<proteinExistence type="predicted"/>
<dbReference type="Proteomes" id="UP000735302">
    <property type="component" value="Unassembled WGS sequence"/>
</dbReference>
<comment type="caution">
    <text evidence="1">The sequence shown here is derived from an EMBL/GenBank/DDBJ whole genome shotgun (WGS) entry which is preliminary data.</text>
</comment>
<accession>A0AAV4D169</accession>
<sequence length="335" mass="37623">MGVITEQGMGAFHGQHCLWEKGRKIERDIDLWSRDGNLEAFLLDFDDGAAEHGGFELLHTETPAKSSSSNSKHFRKLMFQCEIKCRVFQDPVKIAKSYIFFTVACESALRSAGTLLSRVRAPLPAPWPDGGPESLRSPCCGLAIYKKLKLFLLPSNFPCITYHEYSLLQACPKKDSFPPCTVLKSCPLVGKKEKSSHMVSLQEEGKVTGVVMFRLQFGVLSFPCHAISFAYMKAKYKIRAKIMAPKMLCKYNIVHDRQSGIRFNKFMGQNFCKSRKSSRSLQLRRVIYSCEALSLTLTSLLEDRRTSHVCSADDFFERFPAGSTVALVAFSLGIT</sequence>
<organism evidence="1 2">
    <name type="scientific">Plakobranchus ocellatus</name>
    <dbReference type="NCBI Taxonomy" id="259542"/>
    <lineage>
        <taxon>Eukaryota</taxon>
        <taxon>Metazoa</taxon>
        <taxon>Spiralia</taxon>
        <taxon>Lophotrochozoa</taxon>
        <taxon>Mollusca</taxon>
        <taxon>Gastropoda</taxon>
        <taxon>Heterobranchia</taxon>
        <taxon>Euthyneura</taxon>
        <taxon>Panpulmonata</taxon>
        <taxon>Sacoglossa</taxon>
        <taxon>Placobranchoidea</taxon>
        <taxon>Plakobranchidae</taxon>
        <taxon>Plakobranchus</taxon>
    </lineage>
</organism>
<gene>
    <name evidence="1" type="ORF">PoB_006440700</name>
</gene>
<evidence type="ECO:0000313" key="2">
    <source>
        <dbReference type="Proteomes" id="UP000735302"/>
    </source>
</evidence>
<keyword evidence="2" id="KW-1185">Reference proteome</keyword>
<dbReference type="AlphaFoldDB" id="A0AAV4D169"/>